<dbReference type="InterPro" id="IPR029149">
    <property type="entry name" value="Creatin/AminoP/Spt16_N"/>
</dbReference>
<proteinExistence type="inferred from homology"/>
<keyword evidence="1 3" id="KW-0479">Metal-binding</keyword>
<sequence>MRQEINRLLNERGVDVLWVTGATCESPDSYYLTGGVSLTAAWLIVRPDREPLLCYSTMEREAARSTGLPTLDFQELGREELSRKSNDPLEVTCEMFSRLAQRENLSGRLAIHGVADPGDSHYLLEMIGRNLPQFRLIRDIPPVLQTARSTKDSREISRMKEVAADTLAALRETLELMRQAHLEGEQLIGGNGVPLTVGAVKAALRQSFAARGLQETHETILGVGREAGIPHASNPDETVLCAGKTIVLDIFPSRKGGGYFFDITRSFCIGQAPDEALRLYEEVLAAQDKAAAAAAAGVDGCRLQELVCDHFEALGHPTIRSAPGTTAGYVHSLGHGIGLEVHEQPFLRLQDQPDGRNRLQPGSVFTIEPGLYYPERGLGIRIEDVYFIDEQGKAQVLAPFEKFALLVPEG</sequence>
<protein>
    <recommendedName>
        <fullName evidence="4">Peptidase M24 domain-containing protein</fullName>
    </recommendedName>
</protein>
<accession>A0A1F5YWX0</accession>
<dbReference type="PANTHER" id="PTHR46112">
    <property type="entry name" value="AMINOPEPTIDASE"/>
    <property type="match status" value="1"/>
</dbReference>
<dbReference type="SUPFAM" id="SSF53092">
    <property type="entry name" value="Creatinase/prolidase N-terminal domain"/>
    <property type="match status" value="1"/>
</dbReference>
<dbReference type="AlphaFoldDB" id="A0A1F5YWX0"/>
<dbReference type="SUPFAM" id="SSF55920">
    <property type="entry name" value="Creatinase/aminopeptidase"/>
    <property type="match status" value="1"/>
</dbReference>
<evidence type="ECO:0000313" key="5">
    <source>
        <dbReference type="EMBL" id="OGG04688.1"/>
    </source>
</evidence>
<reference evidence="5 6" key="1">
    <citation type="journal article" date="2016" name="Nat. Commun.">
        <title>Thousands of microbial genomes shed light on interconnected biogeochemical processes in an aquifer system.</title>
        <authorList>
            <person name="Anantharaman K."/>
            <person name="Brown C.T."/>
            <person name="Hug L.A."/>
            <person name="Sharon I."/>
            <person name="Castelle C.J."/>
            <person name="Probst A.J."/>
            <person name="Thomas B.C."/>
            <person name="Singh A."/>
            <person name="Wilkins M.J."/>
            <person name="Karaoz U."/>
            <person name="Brodie E.L."/>
            <person name="Williams K.H."/>
            <person name="Hubbard S.S."/>
            <person name="Banfield J.F."/>
        </authorList>
    </citation>
    <scope>NUCLEOTIDE SEQUENCE [LARGE SCALE GENOMIC DNA]</scope>
</reference>
<evidence type="ECO:0000256" key="2">
    <source>
        <dbReference type="ARBA" id="ARBA00022801"/>
    </source>
</evidence>
<evidence type="ECO:0000313" key="6">
    <source>
        <dbReference type="Proteomes" id="UP000179129"/>
    </source>
</evidence>
<gene>
    <name evidence="5" type="ORF">A3F83_11875</name>
</gene>
<dbReference type="GO" id="GO:0046872">
    <property type="term" value="F:metal ion binding"/>
    <property type="evidence" value="ECO:0007669"/>
    <property type="project" value="UniProtKB-KW"/>
</dbReference>
<dbReference type="Proteomes" id="UP000179129">
    <property type="component" value="Unassembled WGS sequence"/>
</dbReference>
<keyword evidence="2" id="KW-0378">Hydrolase</keyword>
<organism evidence="5 6">
    <name type="scientific">Candidatus Glassbacteria bacterium RIFCSPLOWO2_12_FULL_58_11</name>
    <dbReference type="NCBI Taxonomy" id="1817867"/>
    <lineage>
        <taxon>Bacteria</taxon>
        <taxon>Candidatus Glassiibacteriota</taxon>
    </lineage>
</organism>
<dbReference type="STRING" id="1817867.A3F83_11875"/>
<dbReference type="GO" id="GO:0016787">
    <property type="term" value="F:hydrolase activity"/>
    <property type="evidence" value="ECO:0007669"/>
    <property type="project" value="UniProtKB-KW"/>
</dbReference>
<evidence type="ECO:0000256" key="3">
    <source>
        <dbReference type="RuleBase" id="RU000590"/>
    </source>
</evidence>
<dbReference type="InterPro" id="IPR000994">
    <property type="entry name" value="Pept_M24"/>
</dbReference>
<dbReference type="InterPro" id="IPR001131">
    <property type="entry name" value="Peptidase_M24B_aminopep-P_CS"/>
</dbReference>
<feature type="domain" description="Peptidase M24" evidence="4">
    <location>
        <begin position="159"/>
        <end position="389"/>
    </location>
</feature>
<dbReference type="PANTHER" id="PTHR46112:SF2">
    <property type="entry name" value="XAA-PRO AMINOPEPTIDASE P-RELATED"/>
    <property type="match status" value="1"/>
</dbReference>
<dbReference type="Gene3D" id="3.90.230.10">
    <property type="entry name" value="Creatinase/methionine aminopeptidase superfamily"/>
    <property type="match status" value="1"/>
</dbReference>
<dbReference type="InterPro" id="IPR036005">
    <property type="entry name" value="Creatinase/aminopeptidase-like"/>
</dbReference>
<comment type="caution">
    <text evidence="5">The sequence shown here is derived from an EMBL/GenBank/DDBJ whole genome shotgun (WGS) entry which is preliminary data.</text>
</comment>
<evidence type="ECO:0000259" key="4">
    <source>
        <dbReference type="Pfam" id="PF00557"/>
    </source>
</evidence>
<dbReference type="EMBL" id="MFIX01000099">
    <property type="protein sequence ID" value="OGG04688.1"/>
    <property type="molecule type" value="Genomic_DNA"/>
</dbReference>
<dbReference type="Pfam" id="PF00557">
    <property type="entry name" value="Peptidase_M24"/>
    <property type="match status" value="1"/>
</dbReference>
<dbReference type="Gene3D" id="3.40.350.10">
    <property type="entry name" value="Creatinase/prolidase N-terminal domain"/>
    <property type="match status" value="1"/>
</dbReference>
<comment type="similarity">
    <text evidence="3">Belongs to the peptidase M24B family.</text>
</comment>
<dbReference type="InterPro" id="IPR050659">
    <property type="entry name" value="Peptidase_M24B"/>
</dbReference>
<name>A0A1F5YWX0_9BACT</name>
<evidence type="ECO:0000256" key="1">
    <source>
        <dbReference type="ARBA" id="ARBA00022723"/>
    </source>
</evidence>
<dbReference type="PROSITE" id="PS00491">
    <property type="entry name" value="PROLINE_PEPTIDASE"/>
    <property type="match status" value="1"/>
</dbReference>